<sequence length="290" mass="31812">MEIGIGIGSNSGSANYKYRYNGKELQEELNLNVYAYGWRDYDPAIGRFNKIDRFAEKYASLSTYSYTANNPIIYVDVQGDSIRVSNAILFKQDMNTIYGKDTNYFNVDNNGNVNLSANGIVAIIKGGVNGLHDDKNESLSGVTQLISSEVVTNIIYSNDELKYSSGNLITGTLGDVSKTGIRPSDTGGEVTTTVGDNPTNKENNIYINPAGTHTLKISSLKDNITIADLASGNTHNTKTYNVPRANNVMHGIGHVLYQGAQEQNKVIRFDNANRRLNNQPINTDPSQTHQ</sequence>
<protein>
    <recommendedName>
        <fullName evidence="3">RHS repeat-associated core domain-containing protein</fullName>
    </recommendedName>
</protein>
<dbReference type="PANTHER" id="PTHR32305">
    <property type="match status" value="1"/>
</dbReference>
<dbReference type="Gene3D" id="2.180.10.10">
    <property type="entry name" value="RHS repeat-associated core"/>
    <property type="match status" value="1"/>
</dbReference>
<name>A0A511NEU3_9FLAO</name>
<gene>
    <name evidence="1" type="ORF">EB1_11330</name>
</gene>
<dbReference type="OrthoDB" id="2972467at2"/>
<evidence type="ECO:0000313" key="2">
    <source>
        <dbReference type="Proteomes" id="UP000321245"/>
    </source>
</evidence>
<organism evidence="1 2">
    <name type="scientific">Empedobacter brevis NBRC 14943 = ATCC 43319</name>
    <dbReference type="NCBI Taxonomy" id="1218108"/>
    <lineage>
        <taxon>Bacteria</taxon>
        <taxon>Pseudomonadati</taxon>
        <taxon>Bacteroidota</taxon>
        <taxon>Flavobacteriia</taxon>
        <taxon>Flavobacteriales</taxon>
        <taxon>Weeksellaceae</taxon>
        <taxon>Empedobacter</taxon>
    </lineage>
</organism>
<accession>A0A511NEU3</accession>
<comment type="caution">
    <text evidence="1">The sequence shown here is derived from an EMBL/GenBank/DDBJ whole genome shotgun (WGS) entry which is preliminary data.</text>
</comment>
<dbReference type="STRING" id="1218108.GCA_000382425_02428"/>
<dbReference type="PANTHER" id="PTHR32305:SF15">
    <property type="entry name" value="PROTEIN RHSA-RELATED"/>
    <property type="match status" value="1"/>
</dbReference>
<dbReference type="RefSeq" id="WP_019975902.1">
    <property type="nucleotide sequence ID" value="NZ_BJXC01000006.1"/>
</dbReference>
<evidence type="ECO:0000313" key="1">
    <source>
        <dbReference type="EMBL" id="GEM51343.1"/>
    </source>
</evidence>
<dbReference type="NCBIfam" id="TIGR03696">
    <property type="entry name" value="Rhs_assc_core"/>
    <property type="match status" value="1"/>
</dbReference>
<dbReference type="Proteomes" id="UP000321245">
    <property type="component" value="Unassembled WGS sequence"/>
</dbReference>
<proteinExistence type="predicted"/>
<keyword evidence="2" id="KW-1185">Reference proteome</keyword>
<dbReference type="AlphaFoldDB" id="A0A511NEU3"/>
<dbReference type="InterPro" id="IPR050708">
    <property type="entry name" value="T6SS_VgrG/RHS"/>
</dbReference>
<dbReference type="GeneID" id="84650561"/>
<dbReference type="EMBL" id="BJXC01000006">
    <property type="protein sequence ID" value="GEM51343.1"/>
    <property type="molecule type" value="Genomic_DNA"/>
</dbReference>
<reference evidence="1 2" key="1">
    <citation type="submission" date="2019-07" db="EMBL/GenBank/DDBJ databases">
        <title>Whole genome shotgun sequence of Empedobacter brevis NBRC 14943.</title>
        <authorList>
            <person name="Hosoyama A."/>
            <person name="Uohara A."/>
            <person name="Ohji S."/>
            <person name="Ichikawa N."/>
        </authorList>
    </citation>
    <scope>NUCLEOTIDE SEQUENCE [LARGE SCALE GENOMIC DNA]</scope>
    <source>
        <strain evidence="1 2">NBRC 14943</strain>
    </source>
</reference>
<evidence type="ECO:0008006" key="3">
    <source>
        <dbReference type="Google" id="ProtNLM"/>
    </source>
</evidence>
<dbReference type="InterPro" id="IPR022385">
    <property type="entry name" value="Rhs_assc_core"/>
</dbReference>